<gene>
    <name evidence="2" type="ORF">HLI_19690</name>
</gene>
<dbReference type="PANTHER" id="PTHR23131">
    <property type="entry name" value="ENDORIBONUCLEASE LACTB2"/>
    <property type="match status" value="1"/>
</dbReference>
<name>A0A410MHP7_9BACI</name>
<dbReference type="PANTHER" id="PTHR23131:SF4">
    <property type="entry name" value="METALLO-BETA-LACTAMASE SUPERFAMILY POTEIN"/>
    <property type="match status" value="1"/>
</dbReference>
<sequence>MKTLKDTIAQITLPTPFAVGDVHVYVLKGDRLSLVDAGVKTKEAWEALCAQLKMIGYRPEDIEQVILTHHHPDHMGFLEEFPNVDTIAAHPKLRPWLEREEDFFVRYEQFYLEMYKQSGVPDRFYKLLKGLRKPLKWTAKGTITHELGEGSKLPGHEEWLTTETPGHAQSHVSFFREEDGALIGGDHLLGHISSNPLLEPPFLEGGERPRPLLQYRDSMEKLLKMEIGDVYPGHGKIFDHAHALVHDRLKKQEQRANKVYGMFSEGTLRAYDVCERLFPKHVETQFGLTMSETIGQLDYLEHIGKLETFTDQNQTFYKVK</sequence>
<dbReference type="SUPFAM" id="SSF56281">
    <property type="entry name" value="Metallo-hydrolase/oxidoreductase"/>
    <property type="match status" value="1"/>
</dbReference>
<dbReference type="SMART" id="SM00849">
    <property type="entry name" value="Lactamase_B"/>
    <property type="match status" value="1"/>
</dbReference>
<evidence type="ECO:0000313" key="2">
    <source>
        <dbReference type="EMBL" id="QAS54277.1"/>
    </source>
</evidence>
<dbReference type="Gene3D" id="3.60.15.10">
    <property type="entry name" value="Ribonuclease Z/Hydroxyacylglutathione hydrolase-like"/>
    <property type="match status" value="1"/>
</dbReference>
<dbReference type="KEGG" id="hli:HLI_19690"/>
<dbReference type="InterPro" id="IPR050662">
    <property type="entry name" value="Sec-metab_biosynth-thioest"/>
</dbReference>
<organism evidence="2 3">
    <name type="scientific">Halobacillus litoralis</name>
    <dbReference type="NCBI Taxonomy" id="45668"/>
    <lineage>
        <taxon>Bacteria</taxon>
        <taxon>Bacillati</taxon>
        <taxon>Bacillota</taxon>
        <taxon>Bacilli</taxon>
        <taxon>Bacillales</taxon>
        <taxon>Bacillaceae</taxon>
        <taxon>Halobacillus</taxon>
    </lineage>
</organism>
<evidence type="ECO:0000259" key="1">
    <source>
        <dbReference type="SMART" id="SM00849"/>
    </source>
</evidence>
<evidence type="ECO:0000313" key="3">
    <source>
        <dbReference type="Proteomes" id="UP000287756"/>
    </source>
</evidence>
<dbReference type="AlphaFoldDB" id="A0A410MHP7"/>
<dbReference type="Proteomes" id="UP000287756">
    <property type="component" value="Chromosome"/>
</dbReference>
<dbReference type="OrthoDB" id="2971563at2"/>
<dbReference type="Pfam" id="PF00753">
    <property type="entry name" value="Lactamase_B"/>
    <property type="match status" value="1"/>
</dbReference>
<reference evidence="2 3" key="1">
    <citation type="submission" date="2018-01" db="EMBL/GenBank/DDBJ databases">
        <title>The whole genome sequencing and assembly of Halobacillus litoralis ERB031 strain.</title>
        <authorList>
            <person name="Lee S.-J."/>
            <person name="Park M.-K."/>
            <person name="Kim J.-Y."/>
            <person name="Lee Y.-J."/>
            <person name="Yi H."/>
            <person name="Bahn Y.-S."/>
            <person name="Kim J.F."/>
            <person name="Lee D.-W."/>
        </authorList>
    </citation>
    <scope>NUCLEOTIDE SEQUENCE [LARGE SCALE GENOMIC DNA]</scope>
    <source>
        <strain evidence="2 3">ERB 031</strain>
    </source>
</reference>
<dbReference type="RefSeq" id="WP_128526544.1">
    <property type="nucleotide sequence ID" value="NZ_CP026118.1"/>
</dbReference>
<dbReference type="InterPro" id="IPR036866">
    <property type="entry name" value="RibonucZ/Hydroxyglut_hydro"/>
</dbReference>
<keyword evidence="2" id="KW-0378">Hydrolase</keyword>
<dbReference type="GO" id="GO:0016787">
    <property type="term" value="F:hydrolase activity"/>
    <property type="evidence" value="ECO:0007669"/>
    <property type="project" value="UniProtKB-KW"/>
</dbReference>
<accession>A0A410MHP7</accession>
<dbReference type="EMBL" id="CP026118">
    <property type="protein sequence ID" value="QAS54277.1"/>
    <property type="molecule type" value="Genomic_DNA"/>
</dbReference>
<proteinExistence type="predicted"/>
<protein>
    <submittedName>
        <fullName evidence="2">MBL fold metallo-hydrolase</fullName>
    </submittedName>
</protein>
<dbReference type="InterPro" id="IPR001279">
    <property type="entry name" value="Metallo-B-lactamas"/>
</dbReference>
<feature type="domain" description="Metallo-beta-lactamase" evidence="1">
    <location>
        <begin position="21"/>
        <end position="234"/>
    </location>
</feature>